<sequence>MTEMHNVNDNFTEMSCLTTFISNPYQKFFLPYGA</sequence>
<reference evidence="1" key="2">
    <citation type="journal article" date="2015" name="Fish Shellfish Immunol.">
        <title>Early steps in the European eel (Anguilla anguilla)-Vibrio vulnificus interaction in the gills: Role of the RtxA13 toxin.</title>
        <authorList>
            <person name="Callol A."/>
            <person name="Pajuelo D."/>
            <person name="Ebbesson L."/>
            <person name="Teles M."/>
            <person name="MacKenzie S."/>
            <person name="Amaro C."/>
        </authorList>
    </citation>
    <scope>NUCLEOTIDE SEQUENCE</scope>
</reference>
<proteinExistence type="predicted"/>
<reference evidence="1" key="1">
    <citation type="submission" date="2014-11" db="EMBL/GenBank/DDBJ databases">
        <authorList>
            <person name="Amaro Gonzalez C."/>
        </authorList>
    </citation>
    <scope>NUCLEOTIDE SEQUENCE</scope>
</reference>
<name>A0A0E9VVX0_ANGAN</name>
<accession>A0A0E9VVX0</accession>
<dbReference type="AlphaFoldDB" id="A0A0E9VVX0"/>
<protein>
    <submittedName>
        <fullName evidence="1">Uncharacterized protein</fullName>
    </submittedName>
</protein>
<organism evidence="1">
    <name type="scientific">Anguilla anguilla</name>
    <name type="common">European freshwater eel</name>
    <name type="synonym">Muraena anguilla</name>
    <dbReference type="NCBI Taxonomy" id="7936"/>
    <lineage>
        <taxon>Eukaryota</taxon>
        <taxon>Metazoa</taxon>
        <taxon>Chordata</taxon>
        <taxon>Craniata</taxon>
        <taxon>Vertebrata</taxon>
        <taxon>Euteleostomi</taxon>
        <taxon>Actinopterygii</taxon>
        <taxon>Neopterygii</taxon>
        <taxon>Teleostei</taxon>
        <taxon>Anguilliformes</taxon>
        <taxon>Anguillidae</taxon>
        <taxon>Anguilla</taxon>
    </lineage>
</organism>
<dbReference type="EMBL" id="GBXM01026360">
    <property type="protein sequence ID" value="JAH82217.1"/>
    <property type="molecule type" value="Transcribed_RNA"/>
</dbReference>
<evidence type="ECO:0000313" key="1">
    <source>
        <dbReference type="EMBL" id="JAH82217.1"/>
    </source>
</evidence>